<dbReference type="RefSeq" id="WP_198916847.1">
    <property type="nucleotide sequence ID" value="NZ_JAEKPD010000013.1"/>
</dbReference>
<comment type="caution">
    <text evidence="2">The sequence shown here is derived from an EMBL/GenBank/DDBJ whole genome shotgun (WGS) entry which is preliminary data.</text>
</comment>
<dbReference type="Proteomes" id="UP000642488">
    <property type="component" value="Unassembled WGS sequence"/>
</dbReference>
<organism evidence="2 3">
    <name type="scientific">Palleronia pontilimi</name>
    <dbReference type="NCBI Taxonomy" id="1964209"/>
    <lineage>
        <taxon>Bacteria</taxon>
        <taxon>Pseudomonadati</taxon>
        <taxon>Pseudomonadota</taxon>
        <taxon>Alphaproteobacteria</taxon>
        <taxon>Rhodobacterales</taxon>
        <taxon>Roseobacteraceae</taxon>
        <taxon>Palleronia</taxon>
    </lineage>
</organism>
<dbReference type="AlphaFoldDB" id="A0A934IFY6"/>
<evidence type="ECO:0000256" key="1">
    <source>
        <dbReference type="SAM" id="MobiDB-lite"/>
    </source>
</evidence>
<accession>A0A934IFY6</accession>
<proteinExistence type="predicted"/>
<feature type="compositionally biased region" description="Acidic residues" evidence="1">
    <location>
        <begin position="39"/>
        <end position="56"/>
    </location>
</feature>
<dbReference type="EMBL" id="JAEKPD010000013">
    <property type="protein sequence ID" value="MBJ3763672.1"/>
    <property type="molecule type" value="Genomic_DNA"/>
</dbReference>
<sequence>MEPELIENDYELEFDEFHDDDDMYDDEFDEDLDEDEAAEFDFDEGVLEFDEDDDDDAERRGRRRRRRRRGKPKTGSGTGYLQRQLRGYVKRTELRKSLARVGRDIRRNGAAIKINARRISSNRSRLGNVDRLNRKQSKEIAAIRKEMADQRQLSLLMSLLDSGSAQYDVTDVKLDGTGNLQQVSLDRKGDELTALLPLMMGSSGGGTGFDNPLMLMLLLKQ</sequence>
<keyword evidence="3" id="KW-1185">Reference proteome</keyword>
<evidence type="ECO:0000313" key="2">
    <source>
        <dbReference type="EMBL" id="MBJ3763672.1"/>
    </source>
</evidence>
<reference evidence="2" key="1">
    <citation type="submission" date="2020-12" db="EMBL/GenBank/DDBJ databases">
        <title>Bacterial taxonomy.</title>
        <authorList>
            <person name="Pan X."/>
        </authorList>
    </citation>
    <scope>NUCLEOTIDE SEQUENCE</scope>
    <source>
        <strain evidence="2">KCTC 52957</strain>
    </source>
</reference>
<gene>
    <name evidence="2" type="ORF">ILP92_13020</name>
</gene>
<feature type="compositionally biased region" description="Basic residues" evidence="1">
    <location>
        <begin position="60"/>
        <end position="72"/>
    </location>
</feature>
<feature type="region of interest" description="Disordered" evidence="1">
    <location>
        <begin position="39"/>
        <end position="80"/>
    </location>
</feature>
<evidence type="ECO:0000313" key="3">
    <source>
        <dbReference type="Proteomes" id="UP000642488"/>
    </source>
</evidence>
<protein>
    <submittedName>
        <fullName evidence="2">Uncharacterized protein</fullName>
    </submittedName>
</protein>
<name>A0A934IFY6_9RHOB</name>